<accession>A0A1E4T809</accession>
<evidence type="ECO:0000313" key="1">
    <source>
        <dbReference type="EMBL" id="ODV87788.1"/>
    </source>
</evidence>
<protein>
    <submittedName>
        <fullName evidence="1">Uncharacterized protein</fullName>
    </submittedName>
</protein>
<organism evidence="1 2">
    <name type="scientific">[Candida] arabinofermentans NRRL YB-2248</name>
    <dbReference type="NCBI Taxonomy" id="983967"/>
    <lineage>
        <taxon>Eukaryota</taxon>
        <taxon>Fungi</taxon>
        <taxon>Dikarya</taxon>
        <taxon>Ascomycota</taxon>
        <taxon>Saccharomycotina</taxon>
        <taxon>Pichiomycetes</taxon>
        <taxon>Pichiales</taxon>
        <taxon>Pichiaceae</taxon>
        <taxon>Ogataea</taxon>
        <taxon>Ogataea/Candida clade</taxon>
    </lineage>
</organism>
<evidence type="ECO:0000313" key="2">
    <source>
        <dbReference type="Proteomes" id="UP000094801"/>
    </source>
</evidence>
<dbReference type="AlphaFoldDB" id="A0A1E4T809"/>
<sequence length="179" mass="20560">MTLSISAPTLISTSNQSFKDYLFSTEGGDHRWSTPSSSNRSFESCLTGSYNSCELELEQDSISPVVTYSNLQKTHYKTKEWQDIVNQNDKCFWDCFNALVADDEEFQDFETVIAKDTYKGKGKGKGKGRIKFRDFIAKVCWKEKTNEPQLFKIKYSINEALQKLRVSEVSFQRLVISTI</sequence>
<dbReference type="EMBL" id="KV453847">
    <property type="protein sequence ID" value="ODV87788.1"/>
    <property type="molecule type" value="Genomic_DNA"/>
</dbReference>
<keyword evidence="2" id="KW-1185">Reference proteome</keyword>
<gene>
    <name evidence="1" type="ORF">CANARDRAFT_20521</name>
</gene>
<reference evidence="2" key="1">
    <citation type="submission" date="2016-04" db="EMBL/GenBank/DDBJ databases">
        <title>Comparative genomics of biotechnologically important yeasts.</title>
        <authorList>
            <consortium name="DOE Joint Genome Institute"/>
            <person name="Riley R."/>
            <person name="Haridas S."/>
            <person name="Wolfe K.H."/>
            <person name="Lopes M.R."/>
            <person name="Hittinger C.T."/>
            <person name="Goker M."/>
            <person name="Salamov A."/>
            <person name="Wisecaver J."/>
            <person name="Long T.M."/>
            <person name="Aerts A.L."/>
            <person name="Barry K."/>
            <person name="Choi C."/>
            <person name="Clum A."/>
            <person name="Coughlan A.Y."/>
            <person name="Deshpande S."/>
            <person name="Douglass A.P."/>
            <person name="Hanson S.J."/>
            <person name="Klenk H.-P."/>
            <person name="Labutti K."/>
            <person name="Lapidus A."/>
            <person name="Lindquist E."/>
            <person name="Lipzen A."/>
            <person name="Meier-Kolthoff J.P."/>
            <person name="Ohm R.A."/>
            <person name="Otillar R.P."/>
            <person name="Pangilinan J."/>
            <person name="Peng Y."/>
            <person name="Rokas A."/>
            <person name="Rosa C.A."/>
            <person name="Scheuner C."/>
            <person name="Sibirny A.A."/>
            <person name="Slot J.C."/>
            <person name="Stielow J.B."/>
            <person name="Sun H."/>
            <person name="Kurtzman C.P."/>
            <person name="Blackwell M."/>
            <person name="Grigoriev I.V."/>
            <person name="Jeffries T.W."/>
        </authorList>
    </citation>
    <scope>NUCLEOTIDE SEQUENCE [LARGE SCALE GENOMIC DNA]</scope>
    <source>
        <strain evidence="2">NRRL YB-2248</strain>
    </source>
</reference>
<dbReference type="Proteomes" id="UP000094801">
    <property type="component" value="Unassembled WGS sequence"/>
</dbReference>
<name>A0A1E4T809_9ASCO</name>
<proteinExistence type="predicted"/>